<dbReference type="InterPro" id="IPR037171">
    <property type="entry name" value="NagB/RpiA_transferase-like"/>
</dbReference>
<dbReference type="Proteomes" id="UP000095492">
    <property type="component" value="Unassembled WGS sequence"/>
</dbReference>
<dbReference type="NCBIfam" id="TIGR01584">
    <property type="entry name" value="citF"/>
    <property type="match status" value="1"/>
</dbReference>
<dbReference type="GO" id="GO:0009346">
    <property type="term" value="C:ATP-independent citrate lyase complex"/>
    <property type="evidence" value="ECO:0007669"/>
    <property type="project" value="UniProtKB-UniRule"/>
</dbReference>
<reference evidence="2 4" key="1">
    <citation type="submission" date="2015-09" db="EMBL/GenBank/DDBJ databases">
        <authorList>
            <consortium name="Pathogen Informatics"/>
        </authorList>
    </citation>
    <scope>NUCLEOTIDE SEQUENCE [LARGE SCALE GENOMIC DNA]</scope>
    <source>
        <strain evidence="2 4">2789STDY5608891</strain>
    </source>
</reference>
<keyword evidence="1 3" id="KW-0808">Transferase</keyword>
<dbReference type="GeneID" id="97392060"/>
<dbReference type="GeneID" id="42786076"/>
<sequence length="522" mass="56158">MINAVGREIPDEILRKMKKPVFTGAYSQKKDVVIRTTAKSRCAAIEKGKPAESKLLVSIEDVIEKTGIKDGMTISFHHHMRNGDEVVNLVMEAIAKKGIKDIHIAASGLFQCHEPLVKLMEEDVVTGITVSTISPGPLAKAITNGKLKHPAVFMSHGGRPRAIEAGELHIDVAFISAPCCDAYGNMNGAYGKSACGVLSYAYADAQYADQVVAVTDNLVEFPACPIEISQEKVDYVVQVESIGNPEGISFGPTKPTTDPENLKIADMTAQLLNETGYIKNGMSMQTGAGGTSIAVAAAVGQIMKEKKIRGSFASGGITSYFVEMLKEDLFQGLLDVQCFDSVAIESCRDNPRHMPMSASQYANPNTKGCLVNQLDIMILGATEIDVDFNVNVVTGSNGVILSSSGGNNDCAAGAKIAVVVTNLVKRDMCILRERVTTVVTPGETVDVLVTEYGIAVNPNRTDLMKLLKHSQLPVMNIHELKAIGDQKATKIVKPQFTDKIVGIVEYRDGSVIDVVKKPIQEF</sequence>
<evidence type="ECO:0000313" key="2">
    <source>
        <dbReference type="EMBL" id="CUM80688.1"/>
    </source>
</evidence>
<protein>
    <recommendedName>
        <fullName evidence="1">Citrate lyase alpha chain</fullName>
        <shortName evidence="1">Citrase alpha chain</shortName>
        <ecNumber evidence="1">2.8.3.10</ecNumber>
        <ecNumber evidence="1">4.1.3.6</ecNumber>
    </recommendedName>
    <alternativeName>
        <fullName evidence="1">Citrate (pro-3S)-lyase alpha chain</fullName>
    </alternativeName>
    <alternativeName>
        <fullName evidence="1">Citrate CoA-transferase subunit</fullName>
    </alternativeName>
</protein>
<evidence type="ECO:0000313" key="3">
    <source>
        <dbReference type="EMBL" id="MSD16063.1"/>
    </source>
</evidence>
<dbReference type="Pfam" id="PF04223">
    <property type="entry name" value="CitF"/>
    <property type="match status" value="1"/>
</dbReference>
<dbReference type="SUPFAM" id="SSF100950">
    <property type="entry name" value="NagB/RpiA/CoA transferase-like"/>
    <property type="match status" value="2"/>
</dbReference>
<dbReference type="OrthoDB" id="9767643at2"/>
<accession>A0A173RU93</accession>
<dbReference type="GO" id="GO:0006084">
    <property type="term" value="P:acetyl-CoA metabolic process"/>
    <property type="evidence" value="ECO:0007669"/>
    <property type="project" value="UniProtKB-UniRule"/>
</dbReference>
<dbReference type="EC" id="2.8.3.10" evidence="1"/>
<dbReference type="InterPro" id="IPR006472">
    <property type="entry name" value="Citrate_lyase_asu"/>
</dbReference>
<keyword evidence="1" id="KW-0963">Cytoplasm</keyword>
<dbReference type="EMBL" id="CYYA01000003">
    <property type="protein sequence ID" value="CUM80688.1"/>
    <property type="molecule type" value="Genomic_DNA"/>
</dbReference>
<dbReference type="EC" id="4.1.3.6" evidence="1"/>
<comment type="catalytic activity">
    <reaction evidence="1">
        <text>citrate = oxaloacetate + acetate</text>
        <dbReference type="Rhea" id="RHEA:10760"/>
        <dbReference type="ChEBI" id="CHEBI:16452"/>
        <dbReference type="ChEBI" id="CHEBI:16947"/>
        <dbReference type="ChEBI" id="CHEBI:30089"/>
        <dbReference type="EC" id="4.1.3.6"/>
    </reaction>
</comment>
<dbReference type="PANTHER" id="PTHR40596:SF1">
    <property type="entry name" value="CITRATE LYASE ALPHA CHAIN"/>
    <property type="match status" value="1"/>
</dbReference>
<evidence type="ECO:0000313" key="4">
    <source>
        <dbReference type="Proteomes" id="UP000095492"/>
    </source>
</evidence>
<dbReference type="Proteomes" id="UP000431304">
    <property type="component" value="Unassembled WGS sequence"/>
</dbReference>
<organism evidence="2 4">
    <name type="scientific">Eubacterium ramulus</name>
    <dbReference type="NCBI Taxonomy" id="39490"/>
    <lineage>
        <taxon>Bacteria</taxon>
        <taxon>Bacillati</taxon>
        <taxon>Bacillota</taxon>
        <taxon>Clostridia</taxon>
        <taxon>Eubacteriales</taxon>
        <taxon>Eubacteriaceae</taxon>
        <taxon>Eubacterium</taxon>
    </lineage>
</organism>
<reference evidence="3 5" key="2">
    <citation type="journal article" date="2019" name="Nat. Med.">
        <title>A library of human gut bacterial isolates paired with longitudinal multiomics data enables mechanistic microbiome research.</title>
        <authorList>
            <person name="Poyet M."/>
            <person name="Groussin M."/>
            <person name="Gibbons S.M."/>
            <person name="Avila-Pacheco J."/>
            <person name="Jiang X."/>
            <person name="Kearney S.M."/>
            <person name="Perrotta A.R."/>
            <person name="Berdy B."/>
            <person name="Zhao S."/>
            <person name="Lieberman T.D."/>
            <person name="Swanson P.K."/>
            <person name="Smith M."/>
            <person name="Roesemann S."/>
            <person name="Alexander J.E."/>
            <person name="Rich S.A."/>
            <person name="Livny J."/>
            <person name="Vlamakis H."/>
            <person name="Clish C."/>
            <person name="Bullock K."/>
            <person name="Deik A."/>
            <person name="Scott J."/>
            <person name="Pierce K.A."/>
            <person name="Xavier R.J."/>
            <person name="Alm E.J."/>
        </authorList>
    </citation>
    <scope>NUCLEOTIDE SEQUENCE [LARGE SCALE GENOMIC DNA]</scope>
    <source>
        <strain evidence="3 5">BIOML-A3</strain>
    </source>
</reference>
<dbReference type="AlphaFoldDB" id="A0A173RU93"/>
<comment type="catalytic activity">
    <reaction evidence="1">
        <text>citrate + acetyl-CoA = (3S)-citryl-CoA + acetate</text>
        <dbReference type="Rhea" id="RHEA:19405"/>
        <dbReference type="ChEBI" id="CHEBI:16947"/>
        <dbReference type="ChEBI" id="CHEBI:30089"/>
        <dbReference type="ChEBI" id="CHEBI:57288"/>
        <dbReference type="ChEBI" id="CHEBI:57321"/>
        <dbReference type="EC" id="2.8.3.10"/>
    </reaction>
</comment>
<dbReference type="STRING" id="39490.ERS852448_00565"/>
<dbReference type="GO" id="GO:0008815">
    <property type="term" value="F:citrate (pro-3S)-lyase activity"/>
    <property type="evidence" value="ECO:0007669"/>
    <property type="project" value="UniProtKB-UniRule"/>
</dbReference>
<dbReference type="GO" id="GO:0008814">
    <property type="term" value="F:citrate CoA-transferase activity"/>
    <property type="evidence" value="ECO:0007669"/>
    <property type="project" value="UniProtKB-UniRule"/>
</dbReference>
<dbReference type="GO" id="GO:0005737">
    <property type="term" value="C:cytoplasm"/>
    <property type="evidence" value="ECO:0007669"/>
    <property type="project" value="UniProtKB-SubCell"/>
</dbReference>
<dbReference type="Gene3D" id="3.40.1080.10">
    <property type="entry name" value="Glutaconate Coenzyme A-transferase"/>
    <property type="match status" value="2"/>
</dbReference>
<evidence type="ECO:0000256" key="1">
    <source>
        <dbReference type="PIRNR" id="PIRNR009451"/>
    </source>
</evidence>
<keyword evidence="1 2" id="KW-0456">Lyase</keyword>
<proteinExistence type="predicted"/>
<evidence type="ECO:0000313" key="5">
    <source>
        <dbReference type="Proteomes" id="UP000431304"/>
    </source>
</evidence>
<dbReference type="EMBL" id="WKRA01000011">
    <property type="protein sequence ID" value="MSD16063.1"/>
    <property type="molecule type" value="Genomic_DNA"/>
</dbReference>
<gene>
    <name evidence="2" type="primary">citF</name>
    <name evidence="2" type="ORF">ERS852448_00565</name>
    <name evidence="3" type="ORF">GKE72_08240</name>
</gene>
<dbReference type="PIRSF" id="PIRSF009451">
    <property type="entry name" value="Citrt_lyas_alpha"/>
    <property type="match status" value="1"/>
</dbReference>
<comment type="subcellular location">
    <subcellularLocation>
        <location evidence="1">Cytoplasm</location>
    </subcellularLocation>
</comment>
<name>A0A173RU93_EUBRA</name>
<dbReference type="PANTHER" id="PTHR40596">
    <property type="entry name" value="CITRATE LYASE ALPHA CHAIN"/>
    <property type="match status" value="1"/>
</dbReference>
<dbReference type="RefSeq" id="WP_021738583.1">
    <property type="nucleotide sequence ID" value="NZ_CABKSU010000037.1"/>
</dbReference>